<reference evidence="3" key="1">
    <citation type="journal article" date="2005" name="Nature">
        <title>The map-based sequence of the rice genome.</title>
        <authorList>
            <consortium name="International rice genome sequencing project (IRGSP)"/>
            <person name="Matsumoto T."/>
            <person name="Wu J."/>
            <person name="Kanamori H."/>
            <person name="Katayose Y."/>
            <person name="Fujisawa M."/>
            <person name="Namiki N."/>
            <person name="Mizuno H."/>
            <person name="Yamamoto K."/>
            <person name="Antonio B.A."/>
            <person name="Baba T."/>
            <person name="Sakata K."/>
            <person name="Nagamura Y."/>
            <person name="Aoki H."/>
            <person name="Arikawa K."/>
            <person name="Arita K."/>
            <person name="Bito T."/>
            <person name="Chiden Y."/>
            <person name="Fujitsuka N."/>
            <person name="Fukunaka R."/>
            <person name="Hamada M."/>
            <person name="Harada C."/>
            <person name="Hayashi A."/>
            <person name="Hijishita S."/>
            <person name="Honda M."/>
            <person name="Hosokawa S."/>
            <person name="Ichikawa Y."/>
            <person name="Idonuma A."/>
            <person name="Iijima M."/>
            <person name="Ikeda M."/>
            <person name="Ikeno M."/>
            <person name="Ito K."/>
            <person name="Ito S."/>
            <person name="Ito T."/>
            <person name="Ito Y."/>
            <person name="Ito Y."/>
            <person name="Iwabuchi A."/>
            <person name="Kamiya K."/>
            <person name="Karasawa W."/>
            <person name="Kurita K."/>
            <person name="Katagiri S."/>
            <person name="Kikuta A."/>
            <person name="Kobayashi H."/>
            <person name="Kobayashi N."/>
            <person name="Machita K."/>
            <person name="Maehara T."/>
            <person name="Masukawa M."/>
            <person name="Mizubayashi T."/>
            <person name="Mukai Y."/>
            <person name="Nagasaki H."/>
            <person name="Nagata Y."/>
            <person name="Naito S."/>
            <person name="Nakashima M."/>
            <person name="Nakama Y."/>
            <person name="Nakamichi Y."/>
            <person name="Nakamura M."/>
            <person name="Meguro A."/>
            <person name="Negishi M."/>
            <person name="Ohta I."/>
            <person name="Ohta T."/>
            <person name="Okamoto M."/>
            <person name="Ono N."/>
            <person name="Saji S."/>
            <person name="Sakaguchi M."/>
            <person name="Sakai K."/>
            <person name="Shibata M."/>
            <person name="Shimokawa T."/>
            <person name="Song J."/>
            <person name="Takazaki Y."/>
            <person name="Terasawa K."/>
            <person name="Tsugane M."/>
            <person name="Tsuji K."/>
            <person name="Ueda S."/>
            <person name="Waki K."/>
            <person name="Yamagata H."/>
            <person name="Yamamoto M."/>
            <person name="Yamamoto S."/>
            <person name="Yamane H."/>
            <person name="Yoshiki S."/>
            <person name="Yoshihara R."/>
            <person name="Yukawa K."/>
            <person name="Zhong H."/>
            <person name="Yano M."/>
            <person name="Yuan Q."/>
            <person name="Ouyang S."/>
            <person name="Liu J."/>
            <person name="Jones K.M."/>
            <person name="Gansberger K."/>
            <person name="Moffat K."/>
            <person name="Hill J."/>
            <person name="Bera J."/>
            <person name="Fadrosh D."/>
            <person name="Jin S."/>
            <person name="Johri S."/>
            <person name="Kim M."/>
            <person name="Overton L."/>
            <person name="Reardon M."/>
            <person name="Tsitrin T."/>
            <person name="Vuong H."/>
            <person name="Weaver B."/>
            <person name="Ciecko A."/>
            <person name="Tallon L."/>
            <person name="Jackson J."/>
            <person name="Pai G."/>
            <person name="Aken S.V."/>
            <person name="Utterback T."/>
            <person name="Reidmuller S."/>
            <person name="Feldblyum T."/>
            <person name="Hsiao J."/>
            <person name="Zismann V."/>
            <person name="Iobst S."/>
            <person name="de Vazeille A.R."/>
            <person name="Buell C.R."/>
            <person name="Ying K."/>
            <person name="Li Y."/>
            <person name="Lu T."/>
            <person name="Huang Y."/>
            <person name="Zhao Q."/>
            <person name="Feng Q."/>
            <person name="Zhang L."/>
            <person name="Zhu J."/>
            <person name="Weng Q."/>
            <person name="Mu J."/>
            <person name="Lu Y."/>
            <person name="Fan D."/>
            <person name="Liu Y."/>
            <person name="Guan J."/>
            <person name="Zhang Y."/>
            <person name="Yu S."/>
            <person name="Liu X."/>
            <person name="Zhang Y."/>
            <person name="Hong G."/>
            <person name="Han B."/>
            <person name="Choisne N."/>
            <person name="Demange N."/>
            <person name="Orjeda G."/>
            <person name="Samain S."/>
            <person name="Cattolico L."/>
            <person name="Pelletier E."/>
            <person name="Couloux A."/>
            <person name="Segurens B."/>
            <person name="Wincker P."/>
            <person name="D'Hont A."/>
            <person name="Scarpelli C."/>
            <person name="Weissenbach J."/>
            <person name="Salanoubat M."/>
            <person name="Quetier F."/>
            <person name="Yu Y."/>
            <person name="Kim H.R."/>
            <person name="Rambo T."/>
            <person name="Currie J."/>
            <person name="Collura K."/>
            <person name="Luo M."/>
            <person name="Yang T."/>
            <person name="Ammiraju J.S.S."/>
            <person name="Engler F."/>
            <person name="Soderlund C."/>
            <person name="Wing R.A."/>
            <person name="Palmer L.E."/>
            <person name="de la Bastide M."/>
            <person name="Spiegel L."/>
            <person name="Nascimento L."/>
            <person name="Zutavern T."/>
            <person name="O'Shaughnessy A."/>
            <person name="Dike S."/>
            <person name="Dedhia N."/>
            <person name="Preston R."/>
            <person name="Balija V."/>
            <person name="McCombie W.R."/>
            <person name="Chow T."/>
            <person name="Chen H."/>
            <person name="Chung M."/>
            <person name="Chen C."/>
            <person name="Shaw J."/>
            <person name="Wu H."/>
            <person name="Hsiao K."/>
            <person name="Chao Y."/>
            <person name="Chu M."/>
            <person name="Cheng C."/>
            <person name="Hour A."/>
            <person name="Lee P."/>
            <person name="Lin S."/>
            <person name="Lin Y."/>
            <person name="Liou J."/>
            <person name="Liu S."/>
            <person name="Hsing Y."/>
            <person name="Raghuvanshi S."/>
            <person name="Mohanty A."/>
            <person name="Bharti A.K."/>
            <person name="Gaur A."/>
            <person name="Gupta V."/>
            <person name="Kumar D."/>
            <person name="Ravi V."/>
            <person name="Vij S."/>
            <person name="Kapur A."/>
            <person name="Khurana P."/>
            <person name="Khurana P."/>
            <person name="Khurana J.P."/>
            <person name="Tyagi A.K."/>
            <person name="Gaikwad K."/>
            <person name="Singh A."/>
            <person name="Dalal V."/>
            <person name="Srivastava S."/>
            <person name="Dixit A."/>
            <person name="Pal A.K."/>
            <person name="Ghazi I.A."/>
            <person name="Yadav M."/>
            <person name="Pandit A."/>
            <person name="Bhargava A."/>
            <person name="Sureshbabu K."/>
            <person name="Batra K."/>
            <person name="Sharma T.R."/>
            <person name="Mohapatra T."/>
            <person name="Singh N.K."/>
            <person name="Messing J."/>
            <person name="Nelson A.B."/>
            <person name="Fuks G."/>
            <person name="Kavchok S."/>
            <person name="Keizer G."/>
            <person name="Linton E."/>
            <person name="Llaca V."/>
            <person name="Song R."/>
            <person name="Tanyolac B."/>
            <person name="Young S."/>
            <person name="Ho-Il K."/>
            <person name="Hahn J.H."/>
            <person name="Sangsakoo G."/>
            <person name="Vanavichit A."/>
            <person name="de Mattos Luiz.A.T."/>
            <person name="Zimmer P.D."/>
            <person name="Malone G."/>
            <person name="Dellagostin O."/>
            <person name="de Oliveira A.C."/>
            <person name="Bevan M."/>
            <person name="Bancroft I."/>
            <person name="Minx P."/>
            <person name="Cordum H."/>
            <person name="Wilson R."/>
            <person name="Cheng Z."/>
            <person name="Jin W."/>
            <person name="Jiang J."/>
            <person name="Leong S.A."/>
            <person name="Iwama H."/>
            <person name="Gojobori T."/>
            <person name="Itoh T."/>
            <person name="Niimura Y."/>
            <person name="Fujii Y."/>
            <person name="Habara T."/>
            <person name="Sakai H."/>
            <person name="Sato Y."/>
            <person name="Wilson G."/>
            <person name="Kumar K."/>
            <person name="McCouch S."/>
            <person name="Juretic N."/>
            <person name="Hoen D."/>
            <person name="Wright S."/>
            <person name="Bruskiewich R."/>
            <person name="Bureau T."/>
            <person name="Miyao A."/>
            <person name="Hirochika H."/>
            <person name="Nishikawa T."/>
            <person name="Kadowaki K."/>
            <person name="Sugiura M."/>
            <person name="Burr B."/>
            <person name="Sasaki T."/>
        </authorList>
    </citation>
    <scope>NUCLEOTIDE SEQUENCE [LARGE SCALE GENOMIC DNA]</scope>
    <source>
        <strain evidence="3">cv. Nipponbare</strain>
    </source>
</reference>
<protein>
    <submittedName>
        <fullName evidence="2">Uncharacterized protein</fullName>
    </submittedName>
</protein>
<organism evidence="2 3">
    <name type="scientific">Oryza sativa subsp. japonica</name>
    <name type="common">Rice</name>
    <dbReference type="NCBI Taxonomy" id="39947"/>
    <lineage>
        <taxon>Eukaryota</taxon>
        <taxon>Viridiplantae</taxon>
        <taxon>Streptophyta</taxon>
        <taxon>Embryophyta</taxon>
        <taxon>Tracheophyta</taxon>
        <taxon>Spermatophyta</taxon>
        <taxon>Magnoliopsida</taxon>
        <taxon>Liliopsida</taxon>
        <taxon>Poales</taxon>
        <taxon>Poaceae</taxon>
        <taxon>BOP clade</taxon>
        <taxon>Oryzoideae</taxon>
        <taxon>Oryzeae</taxon>
        <taxon>Oryzinae</taxon>
        <taxon>Oryza</taxon>
        <taxon>Oryza sativa</taxon>
    </lineage>
</organism>
<dbReference type="EMBL" id="AP006168">
    <property type="protein sequence ID" value="BAD23729.1"/>
    <property type="molecule type" value="Genomic_DNA"/>
</dbReference>
<sequence>MSVVSSHLAIPLVVHLPLPPRHVSCLSPLSLRPPHPLPPGSSPANPHFFRQSPLLPLAASLSPLGLGNKEKKEEGG</sequence>
<dbReference type="Proteomes" id="UP000000763">
    <property type="component" value="Chromosome 2"/>
</dbReference>
<feature type="compositionally biased region" description="Pro residues" evidence="1">
    <location>
        <begin position="31"/>
        <end position="41"/>
    </location>
</feature>
<proteinExistence type="predicted"/>
<name>Q6K221_ORYSJ</name>
<reference evidence="3" key="2">
    <citation type="journal article" date="2008" name="Nucleic Acids Res.">
        <title>The rice annotation project database (RAP-DB): 2008 update.</title>
        <authorList>
            <consortium name="The rice annotation project (RAP)"/>
        </authorList>
    </citation>
    <scope>GENOME REANNOTATION</scope>
    <source>
        <strain evidence="3">cv. Nipponbare</strain>
    </source>
</reference>
<evidence type="ECO:0000256" key="1">
    <source>
        <dbReference type="SAM" id="MobiDB-lite"/>
    </source>
</evidence>
<accession>Q6K221</accession>
<evidence type="ECO:0000313" key="2">
    <source>
        <dbReference type="EMBL" id="BAD23729.1"/>
    </source>
</evidence>
<feature type="region of interest" description="Disordered" evidence="1">
    <location>
        <begin position="28"/>
        <end position="49"/>
    </location>
</feature>
<gene>
    <name evidence="2" type="primary">B1469H02.15</name>
</gene>
<dbReference type="AlphaFoldDB" id="Q6K221"/>
<evidence type="ECO:0000313" key="3">
    <source>
        <dbReference type="Proteomes" id="UP000000763"/>
    </source>
</evidence>